<dbReference type="InterPro" id="IPR016035">
    <property type="entry name" value="Acyl_Trfase/lysoPLipase"/>
</dbReference>
<dbReference type="GO" id="GO:0047372">
    <property type="term" value="F:monoacylglycerol lipase activity"/>
    <property type="evidence" value="ECO:0007669"/>
    <property type="project" value="TreeGrafter"/>
</dbReference>
<dbReference type="GO" id="GO:0004620">
    <property type="term" value="F:phospholipase activity"/>
    <property type="evidence" value="ECO:0007669"/>
    <property type="project" value="TreeGrafter"/>
</dbReference>
<accession>A0AAW0K8M3</accession>
<comment type="caution">
    <text evidence="2">The sequence shown here is derived from an EMBL/GenBank/DDBJ whole genome shotgun (WGS) entry which is preliminary data.</text>
</comment>
<evidence type="ECO:0000313" key="2">
    <source>
        <dbReference type="EMBL" id="KAK7835163.1"/>
    </source>
</evidence>
<evidence type="ECO:0000256" key="1">
    <source>
        <dbReference type="ARBA" id="ARBA00022963"/>
    </source>
</evidence>
<dbReference type="AlphaFoldDB" id="A0AAW0K8M3"/>
<reference evidence="2 3" key="1">
    <citation type="journal article" date="2018" name="Sci. Data">
        <title>The draft genome sequence of cork oak.</title>
        <authorList>
            <person name="Ramos A.M."/>
            <person name="Usie A."/>
            <person name="Barbosa P."/>
            <person name="Barros P.M."/>
            <person name="Capote T."/>
            <person name="Chaves I."/>
            <person name="Simoes F."/>
            <person name="Abreu I."/>
            <person name="Carrasquinho I."/>
            <person name="Faro C."/>
            <person name="Guimaraes J.B."/>
            <person name="Mendonca D."/>
            <person name="Nobrega F."/>
            <person name="Rodrigues L."/>
            <person name="Saibo N.J.M."/>
            <person name="Varela M.C."/>
            <person name="Egas C."/>
            <person name="Matos J."/>
            <person name="Miguel C.M."/>
            <person name="Oliveira M.M."/>
            <person name="Ricardo C.P."/>
            <person name="Goncalves S."/>
        </authorList>
    </citation>
    <scope>NUCLEOTIDE SEQUENCE [LARGE SCALE GENOMIC DNA]</scope>
    <source>
        <strain evidence="3">cv. HL8</strain>
    </source>
</reference>
<dbReference type="Gene3D" id="3.40.1090.10">
    <property type="entry name" value="Cytosolic phospholipase A2 catalytic domain"/>
    <property type="match status" value="1"/>
</dbReference>
<dbReference type="SUPFAM" id="SSF52151">
    <property type="entry name" value="FabD/lysophospholipase-like"/>
    <property type="match status" value="1"/>
</dbReference>
<sequence length="128" mass="14967">MRGPKYDGKYLRSLTNELLGNLTLKETLTDVIIPSFDIKLLQPVIFSTNDTMMAISQIWKEILRHNIESHDIKPMEYSKRMLVLSLGTVMKLIETLKFKRPDRIKFQAISMAKLITFNSCRPFFRSQQ</sequence>
<evidence type="ECO:0000313" key="3">
    <source>
        <dbReference type="Proteomes" id="UP000237347"/>
    </source>
</evidence>
<dbReference type="PANTHER" id="PTHR32176:SF99">
    <property type="entry name" value="PATATIN"/>
    <property type="match status" value="1"/>
</dbReference>
<dbReference type="EMBL" id="PKMF04000375">
    <property type="protein sequence ID" value="KAK7835163.1"/>
    <property type="molecule type" value="Genomic_DNA"/>
</dbReference>
<keyword evidence="1" id="KW-0443">Lipid metabolism</keyword>
<name>A0AAW0K8M3_QUESU</name>
<dbReference type="Proteomes" id="UP000237347">
    <property type="component" value="Unassembled WGS sequence"/>
</dbReference>
<organism evidence="2 3">
    <name type="scientific">Quercus suber</name>
    <name type="common">Cork oak</name>
    <dbReference type="NCBI Taxonomy" id="58331"/>
    <lineage>
        <taxon>Eukaryota</taxon>
        <taxon>Viridiplantae</taxon>
        <taxon>Streptophyta</taxon>
        <taxon>Embryophyta</taxon>
        <taxon>Tracheophyta</taxon>
        <taxon>Spermatophyta</taxon>
        <taxon>Magnoliopsida</taxon>
        <taxon>eudicotyledons</taxon>
        <taxon>Gunneridae</taxon>
        <taxon>Pentapetalae</taxon>
        <taxon>rosids</taxon>
        <taxon>fabids</taxon>
        <taxon>Fagales</taxon>
        <taxon>Fagaceae</taxon>
        <taxon>Quercus</taxon>
    </lineage>
</organism>
<proteinExistence type="predicted"/>
<gene>
    <name evidence="2" type="primary">PLP2_15</name>
    <name evidence="2" type="ORF">CFP56_023817</name>
</gene>
<dbReference type="GO" id="GO:0016042">
    <property type="term" value="P:lipid catabolic process"/>
    <property type="evidence" value="ECO:0007669"/>
    <property type="project" value="UniProtKB-KW"/>
</dbReference>
<keyword evidence="1" id="KW-0442">Lipid degradation</keyword>
<keyword evidence="3" id="KW-1185">Reference proteome</keyword>
<dbReference type="PANTHER" id="PTHR32176">
    <property type="entry name" value="XYLOSE ISOMERASE"/>
    <property type="match status" value="1"/>
</dbReference>
<protein>
    <submittedName>
        <fullName evidence="2">Patatin-like protein 2</fullName>
    </submittedName>
</protein>